<proteinExistence type="predicted"/>
<gene>
    <name evidence="2" type="ORF">S01H1_73435</name>
</gene>
<accession>X0WY39</accession>
<dbReference type="AlphaFoldDB" id="X0WY39"/>
<dbReference type="GO" id="GO:0016810">
    <property type="term" value="F:hydrolase activity, acting on carbon-nitrogen (but not peptide) bonds"/>
    <property type="evidence" value="ECO:0007669"/>
    <property type="project" value="InterPro"/>
</dbReference>
<comment type="caution">
    <text evidence="2">The sequence shown here is derived from an EMBL/GenBank/DDBJ whole genome shotgun (WGS) entry which is preliminary data.</text>
</comment>
<protein>
    <recommendedName>
        <fullName evidence="1">Amidohydrolase 3 domain-containing protein</fullName>
    </recommendedName>
</protein>
<feature type="non-terminal residue" evidence="2">
    <location>
        <position position="1"/>
    </location>
</feature>
<sequence>VVPYFFSPKVAVNAIQWAIGLELLLLVKDPYKILMTTDHPNGAPFTTYPIVFKWLMDKSTRKDMLENVVSKKASEKSTLIDIDREYTLNELCISTRAGPAKLLGLKDRGHLGVGAIGDVAIYKLDPNNYDGHAIEKAFSATAYTIKEGQIVVKDGEIMAAPMGTLICAEGKIKDSIYEATIEDVKAHWRDHYSINFNNYAVQDAYAPKVKIVNGT</sequence>
<dbReference type="SUPFAM" id="SSF51338">
    <property type="entry name" value="Composite domain of metallo-dependent hydrolases"/>
    <property type="match status" value="1"/>
</dbReference>
<evidence type="ECO:0000259" key="1">
    <source>
        <dbReference type="Pfam" id="PF07969"/>
    </source>
</evidence>
<organism evidence="2">
    <name type="scientific">marine sediment metagenome</name>
    <dbReference type="NCBI Taxonomy" id="412755"/>
    <lineage>
        <taxon>unclassified sequences</taxon>
        <taxon>metagenomes</taxon>
        <taxon>ecological metagenomes</taxon>
    </lineage>
</organism>
<dbReference type="InterPro" id="IPR011059">
    <property type="entry name" value="Metal-dep_hydrolase_composite"/>
</dbReference>
<feature type="domain" description="Amidohydrolase 3" evidence="1">
    <location>
        <begin position="16"/>
        <end position="152"/>
    </location>
</feature>
<dbReference type="EMBL" id="BARS01049065">
    <property type="protein sequence ID" value="GAG29353.1"/>
    <property type="molecule type" value="Genomic_DNA"/>
</dbReference>
<name>X0WY39_9ZZZZ</name>
<reference evidence="2" key="1">
    <citation type="journal article" date="2014" name="Front. Microbiol.">
        <title>High frequency of phylogenetically diverse reductive dehalogenase-homologous genes in deep subseafloor sedimentary metagenomes.</title>
        <authorList>
            <person name="Kawai M."/>
            <person name="Futagami T."/>
            <person name="Toyoda A."/>
            <person name="Takaki Y."/>
            <person name="Nishi S."/>
            <person name="Hori S."/>
            <person name="Arai W."/>
            <person name="Tsubouchi T."/>
            <person name="Morono Y."/>
            <person name="Uchiyama I."/>
            <person name="Ito T."/>
            <person name="Fujiyama A."/>
            <person name="Inagaki F."/>
            <person name="Takami H."/>
        </authorList>
    </citation>
    <scope>NUCLEOTIDE SEQUENCE</scope>
    <source>
        <strain evidence="2">Expedition CK06-06</strain>
    </source>
</reference>
<dbReference type="InterPro" id="IPR013108">
    <property type="entry name" value="Amidohydro_3"/>
</dbReference>
<dbReference type="Pfam" id="PF07969">
    <property type="entry name" value="Amidohydro_3"/>
    <property type="match status" value="1"/>
</dbReference>
<evidence type="ECO:0000313" key="2">
    <source>
        <dbReference type="EMBL" id="GAG29353.1"/>
    </source>
</evidence>